<evidence type="ECO:0000256" key="1">
    <source>
        <dbReference type="SAM" id="Phobius"/>
    </source>
</evidence>
<name>A0A255H1B4_9ACTN</name>
<evidence type="ECO:0000313" key="2">
    <source>
        <dbReference type="EMBL" id="OYO21475.1"/>
    </source>
</evidence>
<keyword evidence="1" id="KW-0472">Membrane</keyword>
<evidence type="ECO:0000313" key="3">
    <source>
        <dbReference type="Proteomes" id="UP000216311"/>
    </source>
</evidence>
<reference evidence="2 3" key="1">
    <citation type="submission" date="2017-07" db="EMBL/GenBank/DDBJ databases">
        <title>Draft whole genome sequences of clinical Proprionibacteriaceae strains.</title>
        <authorList>
            <person name="Bernier A.-M."/>
            <person name="Bernard K."/>
            <person name="Domingo M.-C."/>
        </authorList>
    </citation>
    <scope>NUCLEOTIDE SEQUENCE [LARGE SCALE GENOMIC DNA]</scope>
    <source>
        <strain evidence="2 3">NML 130396</strain>
    </source>
</reference>
<comment type="caution">
    <text evidence="2">The sequence shown here is derived from an EMBL/GenBank/DDBJ whole genome shotgun (WGS) entry which is preliminary data.</text>
</comment>
<keyword evidence="1" id="KW-1133">Transmembrane helix</keyword>
<keyword evidence="3" id="KW-1185">Reference proteome</keyword>
<gene>
    <name evidence="2" type="ORF">CGZ93_10375</name>
</gene>
<keyword evidence="1" id="KW-0812">Transmembrane</keyword>
<sequence>MQHRMKLLIAAIAVAVVILFAVIAGVTYWVTADRGPAGPPSPPATPATSPAAVTRSPVPEITYRVINRDGGAVSPGMRDQIAVVDAYVRLRYTRTPQAPFPGVDRARLAEISVGQAREAVEAELAAGPDPASYARAQAQGYSQRVSIVDAYLDETGREPIVVNIETRDTNDIGTEGGYQATVSPCGTNLCVATFTRFDTE</sequence>
<feature type="transmembrane region" description="Helical" evidence="1">
    <location>
        <begin position="7"/>
        <end position="30"/>
    </location>
</feature>
<dbReference type="AlphaFoldDB" id="A0A255H1B4"/>
<proteinExistence type="predicted"/>
<dbReference type="EMBL" id="NMVQ01000015">
    <property type="protein sequence ID" value="OYO21475.1"/>
    <property type="molecule type" value="Genomic_DNA"/>
</dbReference>
<accession>A0A255H1B4</accession>
<protein>
    <submittedName>
        <fullName evidence="2">Uncharacterized protein</fullName>
    </submittedName>
</protein>
<organism evidence="2 3">
    <name type="scientific">Enemella dayhoffiae</name>
    <dbReference type="NCBI Taxonomy" id="2016507"/>
    <lineage>
        <taxon>Bacteria</taxon>
        <taxon>Bacillati</taxon>
        <taxon>Actinomycetota</taxon>
        <taxon>Actinomycetes</taxon>
        <taxon>Propionibacteriales</taxon>
        <taxon>Propionibacteriaceae</taxon>
        <taxon>Enemella</taxon>
    </lineage>
</organism>
<dbReference type="Proteomes" id="UP000216311">
    <property type="component" value="Unassembled WGS sequence"/>
</dbReference>